<evidence type="ECO:0000256" key="3">
    <source>
        <dbReference type="ARBA" id="ARBA00023163"/>
    </source>
</evidence>
<gene>
    <name evidence="6" type="ORF">JV551A3_V1_1640134</name>
</gene>
<dbReference type="InterPro" id="IPR008920">
    <property type="entry name" value="TF_FadR/GntR_C"/>
</dbReference>
<evidence type="ECO:0000256" key="2">
    <source>
        <dbReference type="ARBA" id="ARBA00023125"/>
    </source>
</evidence>
<keyword evidence="2" id="KW-0238">DNA-binding</keyword>
<comment type="caution">
    <text evidence="6">The sequence shown here is derived from an EMBL/GenBank/DDBJ whole genome shotgun (WGS) entry which is preliminary data.</text>
</comment>
<dbReference type="InterPro" id="IPR011711">
    <property type="entry name" value="GntR_C"/>
</dbReference>
<dbReference type="Pfam" id="PF07729">
    <property type="entry name" value="FCD"/>
    <property type="match status" value="1"/>
</dbReference>
<dbReference type="CDD" id="cd07377">
    <property type="entry name" value="WHTH_GntR"/>
    <property type="match status" value="1"/>
</dbReference>
<dbReference type="GO" id="GO:0003700">
    <property type="term" value="F:DNA-binding transcription factor activity"/>
    <property type="evidence" value="ECO:0007669"/>
    <property type="project" value="InterPro"/>
</dbReference>
<dbReference type="Pfam" id="PF00392">
    <property type="entry name" value="GntR"/>
    <property type="match status" value="1"/>
</dbReference>
<name>A0AAQ1PBI4_9PSED</name>
<keyword evidence="7" id="KW-1185">Reference proteome</keyword>
<protein>
    <submittedName>
        <fullName evidence="6">Transcriptional regulator</fullName>
    </submittedName>
</protein>
<dbReference type="Proteomes" id="UP000294335">
    <property type="component" value="Unassembled WGS sequence"/>
</dbReference>
<dbReference type="Gene3D" id="1.10.10.10">
    <property type="entry name" value="Winged helix-like DNA-binding domain superfamily/Winged helix DNA-binding domain"/>
    <property type="match status" value="1"/>
</dbReference>
<evidence type="ECO:0000259" key="5">
    <source>
        <dbReference type="PROSITE" id="PS50949"/>
    </source>
</evidence>
<keyword evidence="3" id="KW-0804">Transcription</keyword>
<dbReference type="PROSITE" id="PS50949">
    <property type="entry name" value="HTH_GNTR"/>
    <property type="match status" value="1"/>
</dbReference>
<evidence type="ECO:0000313" key="6">
    <source>
        <dbReference type="EMBL" id="SPO62058.1"/>
    </source>
</evidence>
<dbReference type="SUPFAM" id="SSF48008">
    <property type="entry name" value="GntR ligand-binding domain-like"/>
    <property type="match status" value="1"/>
</dbReference>
<evidence type="ECO:0000256" key="4">
    <source>
        <dbReference type="SAM" id="Coils"/>
    </source>
</evidence>
<keyword evidence="4" id="KW-0175">Coiled coil</keyword>
<dbReference type="PANTHER" id="PTHR43537:SF5">
    <property type="entry name" value="UXU OPERON TRANSCRIPTIONAL REGULATOR"/>
    <property type="match status" value="1"/>
</dbReference>
<feature type="coiled-coil region" evidence="4">
    <location>
        <begin position="121"/>
        <end position="148"/>
    </location>
</feature>
<dbReference type="SUPFAM" id="SSF46785">
    <property type="entry name" value="Winged helix' DNA-binding domain"/>
    <property type="match status" value="1"/>
</dbReference>
<dbReference type="PRINTS" id="PR00035">
    <property type="entry name" value="HTHGNTR"/>
</dbReference>
<dbReference type="GO" id="GO:0003677">
    <property type="term" value="F:DNA binding"/>
    <property type="evidence" value="ECO:0007669"/>
    <property type="project" value="UniProtKB-KW"/>
</dbReference>
<dbReference type="AlphaFoldDB" id="A0AAQ1PBI4"/>
<evidence type="ECO:0000313" key="7">
    <source>
        <dbReference type="Proteomes" id="UP000294335"/>
    </source>
</evidence>
<proteinExistence type="predicted"/>
<organism evidence="6 7">
    <name type="scientific">Pseudomonas inefficax</name>
    <dbReference type="NCBI Taxonomy" id="2078786"/>
    <lineage>
        <taxon>Bacteria</taxon>
        <taxon>Pseudomonadati</taxon>
        <taxon>Pseudomonadota</taxon>
        <taxon>Gammaproteobacteria</taxon>
        <taxon>Pseudomonadales</taxon>
        <taxon>Pseudomonadaceae</taxon>
        <taxon>Pseudomonas</taxon>
    </lineage>
</organism>
<sequence length="250" mass="27639">MTQDQVPGELKIRLRSLAQQLVAVLTERIRSGQLKHGDKLPTESQLMAEQGVSRTVVREAIARLQAAGLVQTRHGIGSFVQGPALNNFQIDVSAMSTLREVLHVLELRIALEVESAGLAAHRRSDDQLADLRAALDELNAKSADASGTVLEDFRFHLCIAQASGNHYFTDVAQHLGGGVIPRSRINSAQLAQRDQASYMQRLQYEHEAIFAAIARRDSEGARMAMRMHLTRSKELFDEALLRDSTPSPIR</sequence>
<accession>A0AAQ1PBI4</accession>
<evidence type="ECO:0000256" key="1">
    <source>
        <dbReference type="ARBA" id="ARBA00023015"/>
    </source>
</evidence>
<dbReference type="SMART" id="SM00895">
    <property type="entry name" value="FCD"/>
    <property type="match status" value="1"/>
</dbReference>
<dbReference type="InterPro" id="IPR036388">
    <property type="entry name" value="WH-like_DNA-bd_sf"/>
</dbReference>
<dbReference type="InterPro" id="IPR036390">
    <property type="entry name" value="WH_DNA-bd_sf"/>
</dbReference>
<dbReference type="RefSeq" id="WP_133971415.1">
    <property type="nucleotide sequence ID" value="NZ_OPYN01000164.1"/>
</dbReference>
<dbReference type="SMART" id="SM00345">
    <property type="entry name" value="HTH_GNTR"/>
    <property type="match status" value="1"/>
</dbReference>
<dbReference type="InterPro" id="IPR000524">
    <property type="entry name" value="Tscrpt_reg_HTH_GntR"/>
</dbReference>
<dbReference type="EMBL" id="OPYN01000164">
    <property type="protein sequence ID" value="SPO62058.1"/>
    <property type="molecule type" value="Genomic_DNA"/>
</dbReference>
<dbReference type="Gene3D" id="1.20.120.530">
    <property type="entry name" value="GntR ligand-binding domain-like"/>
    <property type="match status" value="1"/>
</dbReference>
<feature type="domain" description="HTH gntR-type" evidence="5">
    <location>
        <begin position="15"/>
        <end position="83"/>
    </location>
</feature>
<keyword evidence="1" id="KW-0805">Transcription regulation</keyword>
<reference evidence="6 7" key="1">
    <citation type="submission" date="2018-02" db="EMBL/GenBank/DDBJ databases">
        <authorList>
            <person name="Dubost A."/>
        </authorList>
    </citation>
    <scope>NUCLEOTIDE SEQUENCE [LARGE SCALE GENOMIC DNA]</scope>
    <source>
        <strain evidence="7">JV551A3</strain>
    </source>
</reference>
<dbReference type="PANTHER" id="PTHR43537">
    <property type="entry name" value="TRANSCRIPTIONAL REGULATOR, GNTR FAMILY"/>
    <property type="match status" value="1"/>
</dbReference>